<dbReference type="SUPFAM" id="SSF48371">
    <property type="entry name" value="ARM repeat"/>
    <property type="match status" value="1"/>
</dbReference>
<dbReference type="Gene3D" id="1.25.10.10">
    <property type="entry name" value="Leucine-rich Repeat Variant"/>
    <property type="match status" value="2"/>
</dbReference>
<name>A0ABM1N1N1_NICVS</name>
<reference evidence="4" key="1">
    <citation type="submission" date="2025-08" db="UniProtKB">
        <authorList>
            <consortium name="RefSeq"/>
        </authorList>
    </citation>
    <scope>IDENTIFICATION</scope>
    <source>
        <tissue evidence="4">Whole Larva</tissue>
    </source>
</reference>
<protein>
    <submittedName>
        <fullName evidence="4">Uncharacterized protein LOC108565671</fullName>
    </submittedName>
</protein>
<organism evidence="3 4">
    <name type="scientific">Nicrophorus vespilloides</name>
    <name type="common">Boreal carrion beetle</name>
    <dbReference type="NCBI Taxonomy" id="110193"/>
    <lineage>
        <taxon>Eukaryota</taxon>
        <taxon>Metazoa</taxon>
        <taxon>Ecdysozoa</taxon>
        <taxon>Arthropoda</taxon>
        <taxon>Hexapoda</taxon>
        <taxon>Insecta</taxon>
        <taxon>Pterygota</taxon>
        <taxon>Neoptera</taxon>
        <taxon>Endopterygota</taxon>
        <taxon>Coleoptera</taxon>
        <taxon>Polyphaga</taxon>
        <taxon>Staphyliniformia</taxon>
        <taxon>Silphidae</taxon>
        <taxon>Nicrophorinae</taxon>
        <taxon>Nicrophorus</taxon>
    </lineage>
</organism>
<dbReference type="GeneID" id="108565671"/>
<accession>A0ABM1N1N1</accession>
<proteinExistence type="predicted"/>
<dbReference type="InterPro" id="IPR016024">
    <property type="entry name" value="ARM-type_fold"/>
</dbReference>
<gene>
    <name evidence="4" type="primary">LOC108565671</name>
</gene>
<dbReference type="Pfam" id="PF22493">
    <property type="entry name" value="PUF_NOP9"/>
    <property type="match status" value="1"/>
</dbReference>
<dbReference type="PANTHER" id="PTHR13102">
    <property type="entry name" value="NUCLEOLAR PROTEIN 9"/>
    <property type="match status" value="1"/>
</dbReference>
<dbReference type="RefSeq" id="XP_017780731.1">
    <property type="nucleotide sequence ID" value="XM_017925242.1"/>
</dbReference>
<evidence type="ECO:0000313" key="3">
    <source>
        <dbReference type="Proteomes" id="UP000695000"/>
    </source>
</evidence>
<evidence type="ECO:0000256" key="1">
    <source>
        <dbReference type="ARBA" id="ARBA00022737"/>
    </source>
</evidence>
<evidence type="ECO:0000313" key="4">
    <source>
        <dbReference type="RefSeq" id="XP_017780731.1"/>
    </source>
</evidence>
<dbReference type="InterPro" id="IPR040000">
    <property type="entry name" value="NOP9"/>
</dbReference>
<dbReference type="PANTHER" id="PTHR13102:SF0">
    <property type="entry name" value="NUCLEOLAR PROTEIN 9"/>
    <property type="match status" value="1"/>
</dbReference>
<keyword evidence="1" id="KW-0677">Repeat</keyword>
<evidence type="ECO:0000256" key="2">
    <source>
        <dbReference type="SAM" id="MobiDB-lite"/>
    </source>
</evidence>
<dbReference type="InterPro" id="IPR001313">
    <property type="entry name" value="Pumilio_RNA-bd_rpt"/>
</dbReference>
<dbReference type="InterPro" id="IPR011989">
    <property type="entry name" value="ARM-like"/>
</dbReference>
<feature type="region of interest" description="Disordered" evidence="2">
    <location>
        <begin position="1"/>
        <end position="37"/>
    </location>
</feature>
<sequence>MVLKKKFNPNRARLEKRKRKGKDDENDGEVKKAKKNHDLNSKQFHDITVLLETMKKRFPTFKEKEDKANEAFAEMEVDLSVYSNNFLGSQALEIMIPLLSVENLQKCFAVYQSQVGAYCNEKCGGKTLQTVIKEAGKRSYSHANDEHKIACREAVLSFSKAIINLTESLITNTYGSHTLRSVLFAMSQLKDSKKDDQKILPEYVEILQNFGTKLFGFNKFKFYAFHKMGTETVKVTMKVLDQLKSDLLRQYIQTILKHLTLKMIFETPVATLVLETVLLLSNAEEHAQVYETFFKGKLSKTFYERNGSHIVTRILENIRDKETFKAIYSEFKTEFKKLVAADKLALLEILCRECKKQEVNQKEFMKRIRKAYTCRTEDKLDKFVICLATNTQFKELQETYDFRAFDLNIHGTVMIQLLCEYQDPQIVVNGFLAMPSEQLLALFANRKGCYMADSYFKSETIDREAKKRMFKKFRNMFKDLLKDEGGAKGFIAIWNGVDQSQKSVIAKELKGDESWLENDFGAKVAEKIHYELYKSDKAAWKTKIEEKPTVSLLKLFKK</sequence>
<dbReference type="Proteomes" id="UP000695000">
    <property type="component" value="Unplaced"/>
</dbReference>
<feature type="compositionally biased region" description="Basic and acidic residues" evidence="2">
    <location>
        <begin position="28"/>
        <end position="37"/>
    </location>
</feature>
<keyword evidence="3" id="KW-1185">Reference proteome</keyword>
<feature type="compositionally biased region" description="Basic residues" evidence="2">
    <location>
        <begin position="1"/>
        <end position="20"/>
    </location>
</feature>